<feature type="region of interest" description="Disordered" evidence="1">
    <location>
        <begin position="283"/>
        <end position="334"/>
    </location>
</feature>
<evidence type="ECO:0008006" key="3">
    <source>
        <dbReference type="Google" id="ProtNLM"/>
    </source>
</evidence>
<reference evidence="2" key="1">
    <citation type="submission" date="2019-08" db="EMBL/GenBank/DDBJ databases">
        <authorList>
            <person name="Kucharzyk K."/>
            <person name="Murdoch R.W."/>
            <person name="Higgins S."/>
            <person name="Loffler F."/>
        </authorList>
    </citation>
    <scope>NUCLEOTIDE SEQUENCE</scope>
</reference>
<feature type="compositionally biased region" description="Basic and acidic residues" evidence="1">
    <location>
        <begin position="313"/>
        <end position="327"/>
    </location>
</feature>
<evidence type="ECO:0000256" key="1">
    <source>
        <dbReference type="SAM" id="MobiDB-lite"/>
    </source>
</evidence>
<gene>
    <name evidence="2" type="ORF">SDC9_55823</name>
</gene>
<dbReference type="EMBL" id="VSSQ01001577">
    <property type="protein sequence ID" value="MPM09504.1"/>
    <property type="molecule type" value="Genomic_DNA"/>
</dbReference>
<organism evidence="2">
    <name type="scientific">bioreactor metagenome</name>
    <dbReference type="NCBI Taxonomy" id="1076179"/>
    <lineage>
        <taxon>unclassified sequences</taxon>
        <taxon>metagenomes</taxon>
        <taxon>ecological metagenomes</taxon>
    </lineage>
</organism>
<evidence type="ECO:0000313" key="2">
    <source>
        <dbReference type="EMBL" id="MPM09504.1"/>
    </source>
</evidence>
<protein>
    <recommendedName>
        <fullName evidence="3">ParB/Sulfiredoxin domain-containing protein</fullName>
    </recommendedName>
</protein>
<name>A0A644X5R6_9ZZZZ</name>
<feature type="compositionally biased region" description="Low complexity" evidence="1">
    <location>
        <begin position="299"/>
        <end position="312"/>
    </location>
</feature>
<comment type="caution">
    <text evidence="2">The sequence shown here is derived from an EMBL/GenBank/DDBJ whole genome shotgun (WGS) entry which is preliminary data.</text>
</comment>
<dbReference type="AlphaFoldDB" id="A0A644X5R6"/>
<proteinExistence type="predicted"/>
<accession>A0A644X5R6</accession>
<sequence length="495" mass="56647">MYTTDHLSPLDLHLDEKNPRFRIDLNPSQNEIREYMLKHENLFVLANSMVNMNTLLPGERVIISQENGKNIVLEGNRRTCIYQMLLNRSLIPESAKRVFPEAKSEFLNEIQSIPVDIVPNKKDAMAFLAARHIIGVEKWSSYSKWKISFEYFVEGLSINEISTKLVMSANTVTTSIRNYKILQRGIVNPIWNEQERKSLNLLDIKPDKLIRIFHQAETVKLFGLKYLPSNDLCSDLFSDELITKLILLLTKMAFISGELDTRTTISDVREKIISEIPEYSSISNQKASSNSDSDKSQNNEKNSSDNNNPNSSKDTETSDNSTEKTDTTKGTGGKKNLPYFFEGLQYGHLQPIDPETHGVTRICNEIQNFSNHHFVESFPICSAFLVRALIEHSIKYYSKTNNIQGQEKLIWSQIIQGNPNPKLSQIIDQFNRNLINFIPDKKANGYFASLFSKYNETADPLNWVIHNPEEFVIAPERLRSLASQGLLSLINFFIK</sequence>